<dbReference type="RefSeq" id="WP_114838854.1">
    <property type="nucleotide sequence ID" value="NZ_CP031217.1"/>
</dbReference>
<evidence type="ECO:0000313" key="3">
    <source>
        <dbReference type="EMBL" id="RXK11119.1"/>
    </source>
</evidence>
<evidence type="ECO:0000256" key="1">
    <source>
        <dbReference type="SAM" id="MobiDB-lite"/>
    </source>
</evidence>
<organism evidence="3 5">
    <name type="scientific">Halarcobacter bivalviorum</name>
    <dbReference type="NCBI Taxonomy" id="663364"/>
    <lineage>
        <taxon>Bacteria</taxon>
        <taxon>Pseudomonadati</taxon>
        <taxon>Campylobacterota</taxon>
        <taxon>Epsilonproteobacteria</taxon>
        <taxon>Campylobacterales</taxon>
        <taxon>Arcobacteraceae</taxon>
        <taxon>Halarcobacter</taxon>
    </lineage>
</organism>
<sequence length="266" mass="30811">MYKYLLVFVLVFFTGCFSSKNLSNNIEKLDDKNSTKRVYKDISKDAIFEAAKKIFILTGGSEFRIDSYRDSLIVSKTKLSYYPFYSHVSEDKWQISIEEKENSSYVKILAKRVNNFDEKNPSYLSSSLHELLFERIEFYLGLKDSWSSCLVDFSLDDALCDVIDLKTYATPTKEDVLKDIYISQRKPSKKLIDTKDILSEDISFSVDEQSEDILSQKDDIDADSETREFDAEILELDKKINNNLDKTLDKIEDSPEDKEEANESIN</sequence>
<accession>A0AAX2AA30</accession>
<name>A0AAX2AA30_9BACT</name>
<dbReference type="AlphaFoldDB" id="A0AAX2AA30"/>
<protein>
    <recommendedName>
        <fullName evidence="6">Lipoprotein</fullName>
    </recommendedName>
</protein>
<dbReference type="EMBL" id="PDKM01000001">
    <property type="protein sequence ID" value="RXK11119.1"/>
    <property type="molecule type" value="Genomic_DNA"/>
</dbReference>
<dbReference type="PROSITE" id="PS51257">
    <property type="entry name" value="PROKAR_LIPOPROTEIN"/>
    <property type="match status" value="1"/>
</dbReference>
<feature type="compositionally biased region" description="Acidic residues" evidence="1">
    <location>
        <begin position="254"/>
        <end position="266"/>
    </location>
</feature>
<evidence type="ECO:0000313" key="2">
    <source>
        <dbReference type="EMBL" id="AXH12003.1"/>
    </source>
</evidence>
<dbReference type="EMBL" id="CP031217">
    <property type="protein sequence ID" value="AXH12003.1"/>
    <property type="molecule type" value="Genomic_DNA"/>
</dbReference>
<gene>
    <name evidence="2" type="ORF">ABIV_0997</name>
    <name evidence="3" type="ORF">CRV05_01760</name>
</gene>
<dbReference type="KEGG" id="hbv:ABIV_0997"/>
<dbReference type="Proteomes" id="UP000253850">
    <property type="component" value="Chromosome"/>
</dbReference>
<evidence type="ECO:0000313" key="4">
    <source>
        <dbReference type="Proteomes" id="UP000253850"/>
    </source>
</evidence>
<keyword evidence="5" id="KW-1185">Reference proteome</keyword>
<feature type="region of interest" description="Disordered" evidence="1">
    <location>
        <begin position="245"/>
        <end position="266"/>
    </location>
</feature>
<proteinExistence type="predicted"/>
<reference evidence="2 4" key="2">
    <citation type="submission" date="2018-07" db="EMBL/GenBank/DDBJ databases">
        <title>Complete genome of the Arcobacter bivalviorum type strain LMG 26154.</title>
        <authorList>
            <person name="Miller W.G."/>
            <person name="Yee E."/>
            <person name="Bono J.L."/>
        </authorList>
    </citation>
    <scope>NUCLEOTIDE SEQUENCE [LARGE SCALE GENOMIC DNA]</scope>
    <source>
        <strain evidence="2 4">LMG 26154</strain>
    </source>
</reference>
<evidence type="ECO:0000313" key="5">
    <source>
        <dbReference type="Proteomes" id="UP000289193"/>
    </source>
</evidence>
<reference evidence="3 5" key="1">
    <citation type="submission" date="2017-10" db="EMBL/GenBank/DDBJ databases">
        <title>Genomics of the genus Arcobacter.</title>
        <authorList>
            <person name="Perez-Cataluna A."/>
            <person name="Figueras M.J."/>
        </authorList>
    </citation>
    <scope>NUCLEOTIDE SEQUENCE [LARGE SCALE GENOMIC DNA]</scope>
    <source>
        <strain evidence="3 5">CECT 7835</strain>
    </source>
</reference>
<evidence type="ECO:0008006" key="6">
    <source>
        <dbReference type="Google" id="ProtNLM"/>
    </source>
</evidence>
<dbReference type="Proteomes" id="UP000289193">
    <property type="component" value="Unassembled WGS sequence"/>
</dbReference>